<dbReference type="EMBL" id="AEUP01000010">
    <property type="protein sequence ID" value="EGE48670.1"/>
    <property type="molecule type" value="Genomic_DNA"/>
</dbReference>
<dbReference type="RefSeq" id="WP_006115540.1">
    <property type="nucleotide sequence ID" value="NZ_AEUP01000010.1"/>
</dbReference>
<feature type="compositionally biased region" description="Basic and acidic residues" evidence="2">
    <location>
        <begin position="293"/>
        <end position="310"/>
    </location>
</feature>
<feature type="region of interest" description="Disordered" evidence="2">
    <location>
        <begin position="289"/>
        <end position="314"/>
    </location>
</feature>
<proteinExistence type="predicted"/>
<dbReference type="OrthoDB" id="7306769at2"/>
<reference evidence="3 4" key="1">
    <citation type="journal article" date="2011" name="Science">
        <title>Drosophila microbiome modulates host developmental and metabolic homeostasis via insulin signaling.</title>
        <authorList>
            <person name="Shin S.C."/>
            <person name="Kim S.H."/>
            <person name="You H."/>
            <person name="Kim B."/>
            <person name="Kim A.C."/>
            <person name="Lee K.A."/>
            <person name="Yoon J.H."/>
            <person name="Ryu J.H."/>
            <person name="Lee W.J."/>
        </authorList>
    </citation>
    <scope>NUCLEOTIDE SEQUENCE [LARGE SCALE GENOMIC DNA]</scope>
    <source>
        <strain evidence="3 4">DM001</strain>
    </source>
</reference>
<evidence type="ECO:0008006" key="5">
    <source>
        <dbReference type="Google" id="ProtNLM"/>
    </source>
</evidence>
<dbReference type="InterPro" id="IPR012106">
    <property type="entry name" value="Phage_Mu_Gp1"/>
</dbReference>
<organism evidence="3 4">
    <name type="scientific">Acetobacter pomorum DM001</name>
    <dbReference type="NCBI Taxonomy" id="945681"/>
    <lineage>
        <taxon>Bacteria</taxon>
        <taxon>Pseudomonadati</taxon>
        <taxon>Pseudomonadota</taxon>
        <taxon>Alphaproteobacteria</taxon>
        <taxon>Acetobacterales</taxon>
        <taxon>Acetobacteraceae</taxon>
        <taxon>Acetobacter</taxon>
    </lineage>
</organism>
<evidence type="ECO:0000256" key="1">
    <source>
        <dbReference type="SAM" id="Coils"/>
    </source>
</evidence>
<evidence type="ECO:0000313" key="4">
    <source>
        <dbReference type="Proteomes" id="UP000018454"/>
    </source>
</evidence>
<evidence type="ECO:0000256" key="2">
    <source>
        <dbReference type="SAM" id="MobiDB-lite"/>
    </source>
</evidence>
<sequence>MTLQFVHYHMSLPEGAAGAPPEWLHLVPSGTFKGRDGRGPFHLNNPQEVITRSMQEMGGKLVIDENHSTDLAAPNGGSSPALGWIVELQSRANGIWGRVEWNQRGTELMSDKAYRGVSPVFASDKSGNVTYIARAALTNTPNLGVTQLHHQQQETGMDPKELRRLLGLPETASDTEVSTQLTGASSALSLHTSVLKLAGLQDGASNEAILAALRAKTEQLSTHAQQNAELQSKVQALEGKVATTEATRFVENEMTRKVINDTLKADLITLHAEGKVDLAKSIIANLPDVPDDQLSRHSSGADKPNKDAKGKPIAPGLVFSDAEVKSFANL</sequence>
<keyword evidence="1" id="KW-0175">Coiled coil</keyword>
<dbReference type="Pfam" id="PF10123">
    <property type="entry name" value="Mu-like_Pro"/>
    <property type="match status" value="1"/>
</dbReference>
<dbReference type="Proteomes" id="UP000018454">
    <property type="component" value="Unassembled WGS sequence"/>
</dbReference>
<protein>
    <recommendedName>
        <fullName evidence="5">Mu-like prophage I protein</fullName>
    </recommendedName>
</protein>
<comment type="caution">
    <text evidence="3">The sequence shown here is derived from an EMBL/GenBank/DDBJ whole genome shotgun (WGS) entry which is preliminary data.</text>
</comment>
<evidence type="ECO:0000313" key="3">
    <source>
        <dbReference type="EMBL" id="EGE48670.1"/>
    </source>
</evidence>
<name>F1YRI5_9PROT</name>
<accession>F1YRI5</accession>
<gene>
    <name evidence="3" type="ORF">APO_0518</name>
</gene>
<dbReference type="AlphaFoldDB" id="F1YRI5"/>
<feature type="coiled-coil region" evidence="1">
    <location>
        <begin position="213"/>
        <end position="247"/>
    </location>
</feature>